<dbReference type="AlphaFoldDB" id="A0A9D5JU66"/>
<reference evidence="2" key="1">
    <citation type="submission" date="2019-11" db="EMBL/GenBank/DDBJ databases">
        <title>Microbial mats filling the niche in hypersaline microbial mats.</title>
        <authorList>
            <person name="Wong H.L."/>
            <person name="Macleod F.I."/>
            <person name="White R.A. III"/>
            <person name="Burns B.P."/>
        </authorList>
    </citation>
    <scope>NUCLEOTIDE SEQUENCE</scope>
    <source>
        <strain evidence="2">Rbin_158</strain>
    </source>
</reference>
<organism evidence="2 3">
    <name type="scientific">candidate division KSB3 bacterium</name>
    <dbReference type="NCBI Taxonomy" id="2044937"/>
    <lineage>
        <taxon>Bacteria</taxon>
        <taxon>candidate division KSB3</taxon>
    </lineage>
</organism>
<keyword evidence="1" id="KW-1133">Transmembrane helix</keyword>
<feature type="transmembrane region" description="Helical" evidence="1">
    <location>
        <begin position="67"/>
        <end position="85"/>
    </location>
</feature>
<protein>
    <submittedName>
        <fullName evidence="2">Uncharacterized protein</fullName>
    </submittedName>
</protein>
<keyword evidence="1" id="KW-0812">Transmembrane</keyword>
<feature type="transmembrane region" description="Helical" evidence="1">
    <location>
        <begin position="42"/>
        <end position="61"/>
    </location>
</feature>
<keyword evidence="1" id="KW-0472">Membrane</keyword>
<name>A0A9D5JU66_9BACT</name>
<dbReference type="Proteomes" id="UP000649604">
    <property type="component" value="Unassembled WGS sequence"/>
</dbReference>
<evidence type="ECO:0000256" key="1">
    <source>
        <dbReference type="SAM" id="Phobius"/>
    </source>
</evidence>
<sequence length="119" mass="13113">MHIPFEISFLELFMLMVLQAVLLYIGTGIFDFRDRSLGKSIWATLGIGVFAVLILAVDTYVKLGEAVVVVVTAVLAVFVIQNIFATSFMKALKALVFTVMMNAIAGGIMLTIIRRLELQ</sequence>
<proteinExistence type="predicted"/>
<gene>
    <name evidence="2" type="ORF">GF339_06970</name>
</gene>
<evidence type="ECO:0000313" key="3">
    <source>
        <dbReference type="Proteomes" id="UP000649604"/>
    </source>
</evidence>
<feature type="transmembrane region" description="Helical" evidence="1">
    <location>
        <begin position="12"/>
        <end position="30"/>
    </location>
</feature>
<feature type="transmembrane region" description="Helical" evidence="1">
    <location>
        <begin position="92"/>
        <end position="113"/>
    </location>
</feature>
<dbReference type="EMBL" id="WJJP01000214">
    <property type="protein sequence ID" value="MBD3324309.1"/>
    <property type="molecule type" value="Genomic_DNA"/>
</dbReference>
<comment type="caution">
    <text evidence="2">The sequence shown here is derived from an EMBL/GenBank/DDBJ whole genome shotgun (WGS) entry which is preliminary data.</text>
</comment>
<accession>A0A9D5JU66</accession>
<evidence type="ECO:0000313" key="2">
    <source>
        <dbReference type="EMBL" id="MBD3324309.1"/>
    </source>
</evidence>